<feature type="domain" description="Protein kinase" evidence="10">
    <location>
        <begin position="11"/>
        <end position="217"/>
    </location>
</feature>
<dbReference type="SMART" id="SM00220">
    <property type="entry name" value="S_TKc"/>
    <property type="match status" value="1"/>
</dbReference>
<sequence>MADCIRYATGFGSNDIVGWGTTGMVCLDKASQTVIKTAHDQDTEDRIAVEKAIYERFKQRGGHHGLLKYYGQYDSGICLKYAPKWNLSGYLSKHPKVDDALCYAHTLKVIYGDLTLNNVFLTNNLDAKLADFGGSSLDRSPLLVIVNASHRYPGPRQSIPADLFALGSVLYHLMTGANPYQDLLDQGHDDEIQTLIQNGEFLETDSLGLVGTIITKC</sequence>
<dbReference type="Gene3D" id="1.10.510.10">
    <property type="entry name" value="Transferase(Phosphotransferase) domain 1"/>
    <property type="match status" value="1"/>
</dbReference>
<comment type="caution">
    <text evidence="11">The sequence shown here is derived from an EMBL/GenBank/DDBJ whole genome shotgun (WGS) entry which is preliminary data.</text>
</comment>
<dbReference type="GO" id="GO:0004674">
    <property type="term" value="F:protein serine/threonine kinase activity"/>
    <property type="evidence" value="ECO:0007669"/>
    <property type="project" value="UniProtKB-EC"/>
</dbReference>
<dbReference type="AlphaFoldDB" id="A0A1Y1YDQ1"/>
<evidence type="ECO:0000256" key="8">
    <source>
        <dbReference type="ARBA" id="ARBA00047899"/>
    </source>
</evidence>
<evidence type="ECO:0000256" key="9">
    <source>
        <dbReference type="ARBA" id="ARBA00048679"/>
    </source>
</evidence>
<comment type="catalytic activity">
    <reaction evidence="8">
        <text>L-threonyl-[protein] + ATP = O-phospho-L-threonyl-[protein] + ADP + H(+)</text>
        <dbReference type="Rhea" id="RHEA:46608"/>
        <dbReference type="Rhea" id="RHEA-COMP:11060"/>
        <dbReference type="Rhea" id="RHEA-COMP:11605"/>
        <dbReference type="ChEBI" id="CHEBI:15378"/>
        <dbReference type="ChEBI" id="CHEBI:30013"/>
        <dbReference type="ChEBI" id="CHEBI:30616"/>
        <dbReference type="ChEBI" id="CHEBI:61977"/>
        <dbReference type="ChEBI" id="CHEBI:456216"/>
        <dbReference type="EC" id="2.7.11.1"/>
    </reaction>
</comment>
<dbReference type="GO" id="GO:0005524">
    <property type="term" value="F:ATP binding"/>
    <property type="evidence" value="ECO:0007669"/>
    <property type="project" value="InterPro"/>
</dbReference>
<protein>
    <recommendedName>
        <fullName evidence="5">EKC/KEOPS complex subunit BUD32</fullName>
        <ecNumber evidence="3">2.7.11.1</ecNumber>
    </recommendedName>
    <alternativeName>
        <fullName evidence="6 7">Atypical Serine/threonine protein kinase BUD32</fullName>
    </alternativeName>
    <alternativeName>
        <fullName evidence="4">EKC/KEOPS complex subunit bud32</fullName>
    </alternativeName>
</protein>
<keyword evidence="11" id="KW-0808">Transferase</keyword>
<gene>
    <name evidence="11" type="ORF">BCR34DRAFT_643686</name>
</gene>
<dbReference type="EC" id="2.7.11.1" evidence="3"/>
<name>A0A1Y1YDQ1_9PLEO</name>
<dbReference type="PROSITE" id="PS00109">
    <property type="entry name" value="PROTEIN_KINASE_TYR"/>
    <property type="match status" value="1"/>
</dbReference>
<dbReference type="Proteomes" id="UP000193144">
    <property type="component" value="Unassembled WGS sequence"/>
</dbReference>
<dbReference type="SUPFAM" id="SSF56112">
    <property type="entry name" value="Protein kinase-like (PK-like)"/>
    <property type="match status" value="1"/>
</dbReference>
<evidence type="ECO:0000256" key="7">
    <source>
        <dbReference type="ARBA" id="ARBA00033194"/>
    </source>
</evidence>
<accession>A0A1Y1YDQ1</accession>
<evidence type="ECO:0000256" key="2">
    <source>
        <dbReference type="ARBA" id="ARBA00011534"/>
    </source>
</evidence>
<evidence type="ECO:0000256" key="1">
    <source>
        <dbReference type="ARBA" id="ARBA00003747"/>
    </source>
</evidence>
<dbReference type="InterPro" id="IPR011009">
    <property type="entry name" value="Kinase-like_dom_sf"/>
</dbReference>
<comment type="subunit">
    <text evidence="2">Component of the EKC/KEOPS complex composed of at least BUD32, CGI121, GON7, KAE1 and PCC1; the whole complex dimerizes.</text>
</comment>
<evidence type="ECO:0000256" key="6">
    <source>
        <dbReference type="ARBA" id="ARBA00030980"/>
    </source>
</evidence>
<proteinExistence type="predicted"/>
<dbReference type="PROSITE" id="PS50011">
    <property type="entry name" value="PROTEIN_KINASE_DOM"/>
    <property type="match status" value="1"/>
</dbReference>
<reference evidence="11 12" key="1">
    <citation type="submission" date="2016-07" db="EMBL/GenBank/DDBJ databases">
        <title>Pervasive Adenine N6-methylation of Active Genes in Fungi.</title>
        <authorList>
            <consortium name="DOE Joint Genome Institute"/>
            <person name="Mondo S.J."/>
            <person name="Dannebaum R.O."/>
            <person name="Kuo R.C."/>
            <person name="Labutti K."/>
            <person name="Haridas S."/>
            <person name="Kuo A."/>
            <person name="Salamov A."/>
            <person name="Ahrendt S.R."/>
            <person name="Lipzen A."/>
            <person name="Sullivan W."/>
            <person name="Andreopoulos W.B."/>
            <person name="Clum A."/>
            <person name="Lindquist E."/>
            <person name="Daum C."/>
            <person name="Ramamoorthy G.K."/>
            <person name="Gryganskyi A."/>
            <person name="Culley D."/>
            <person name="Magnuson J.K."/>
            <person name="James T.Y."/>
            <person name="O'Malley M.A."/>
            <person name="Stajich J.E."/>
            <person name="Spatafora J.W."/>
            <person name="Visel A."/>
            <person name="Grigoriev I.V."/>
        </authorList>
    </citation>
    <scope>NUCLEOTIDE SEQUENCE [LARGE SCALE GENOMIC DNA]</scope>
    <source>
        <strain evidence="11 12">CBS 115471</strain>
    </source>
</reference>
<dbReference type="STRING" id="1231657.A0A1Y1YDQ1"/>
<dbReference type="InterPro" id="IPR008266">
    <property type="entry name" value="Tyr_kinase_AS"/>
</dbReference>
<organism evidence="11 12">
    <name type="scientific">Clohesyomyces aquaticus</name>
    <dbReference type="NCBI Taxonomy" id="1231657"/>
    <lineage>
        <taxon>Eukaryota</taxon>
        <taxon>Fungi</taxon>
        <taxon>Dikarya</taxon>
        <taxon>Ascomycota</taxon>
        <taxon>Pezizomycotina</taxon>
        <taxon>Dothideomycetes</taxon>
        <taxon>Pleosporomycetidae</taxon>
        <taxon>Pleosporales</taxon>
        <taxon>Lindgomycetaceae</taxon>
        <taxon>Clohesyomyces</taxon>
    </lineage>
</organism>
<evidence type="ECO:0000313" key="12">
    <source>
        <dbReference type="Proteomes" id="UP000193144"/>
    </source>
</evidence>
<dbReference type="EMBL" id="MCFA01000263">
    <property type="protein sequence ID" value="ORX96122.1"/>
    <property type="molecule type" value="Genomic_DNA"/>
</dbReference>
<comment type="catalytic activity">
    <reaction evidence="9">
        <text>L-seryl-[protein] + ATP = O-phospho-L-seryl-[protein] + ADP + H(+)</text>
        <dbReference type="Rhea" id="RHEA:17989"/>
        <dbReference type="Rhea" id="RHEA-COMP:9863"/>
        <dbReference type="Rhea" id="RHEA-COMP:11604"/>
        <dbReference type="ChEBI" id="CHEBI:15378"/>
        <dbReference type="ChEBI" id="CHEBI:29999"/>
        <dbReference type="ChEBI" id="CHEBI:30616"/>
        <dbReference type="ChEBI" id="CHEBI:83421"/>
        <dbReference type="ChEBI" id="CHEBI:456216"/>
        <dbReference type="EC" id="2.7.11.1"/>
    </reaction>
</comment>
<keyword evidence="11" id="KW-0418">Kinase</keyword>
<dbReference type="Pfam" id="PF00069">
    <property type="entry name" value="Pkinase"/>
    <property type="match status" value="1"/>
</dbReference>
<evidence type="ECO:0000256" key="5">
    <source>
        <dbReference type="ARBA" id="ARBA00019973"/>
    </source>
</evidence>
<dbReference type="OrthoDB" id="1668230at2759"/>
<comment type="function">
    <text evidence="1">Component of the EKC/KEOPS complex that is required for the formation of a threonylcarbamoyl group on adenosine at position 37 (t(6)A37) in tRNAs that read codons beginning with adenine. The complex is probably involved in the transfer of the threonylcarbamoyl moiety of threonylcarbamoyl-AMP (TC-AMP) to the N6 group of A37. BUD32 has ATPase activity in the context of the EKC/KEOPS complex and likely plays a supporting role to the catalytic subunit KAE1. The EKC/KEOPS complex also promotes both telomere uncapping and telomere elongation. The complex is required for efficient recruitment of transcriptional coactivators.</text>
</comment>
<evidence type="ECO:0000256" key="4">
    <source>
        <dbReference type="ARBA" id="ARBA00013948"/>
    </source>
</evidence>
<evidence type="ECO:0000259" key="10">
    <source>
        <dbReference type="PROSITE" id="PS50011"/>
    </source>
</evidence>
<dbReference type="InterPro" id="IPR000719">
    <property type="entry name" value="Prot_kinase_dom"/>
</dbReference>
<keyword evidence="12" id="KW-1185">Reference proteome</keyword>
<evidence type="ECO:0000256" key="3">
    <source>
        <dbReference type="ARBA" id="ARBA00012513"/>
    </source>
</evidence>
<evidence type="ECO:0000313" key="11">
    <source>
        <dbReference type="EMBL" id="ORX96122.1"/>
    </source>
</evidence>